<name>A0A8T3BDU0_DENNO</name>
<reference evidence="1" key="1">
    <citation type="journal article" date="2022" name="Front. Genet.">
        <title>Chromosome-Scale Assembly of the Dendrobium nobile Genome Provides Insights Into the Molecular Mechanism of the Biosynthesis of the Medicinal Active Ingredient of Dendrobium.</title>
        <authorList>
            <person name="Xu Q."/>
            <person name="Niu S.-C."/>
            <person name="Li K.-L."/>
            <person name="Zheng P.-J."/>
            <person name="Zhang X.-J."/>
            <person name="Jia Y."/>
            <person name="Liu Y."/>
            <person name="Niu Y.-X."/>
            <person name="Yu L.-H."/>
            <person name="Chen D.-F."/>
            <person name="Zhang G.-Q."/>
        </authorList>
    </citation>
    <scope>NUCLEOTIDE SEQUENCE</scope>
    <source>
        <tissue evidence="1">Leaf</tissue>
    </source>
</reference>
<organism evidence="1 2">
    <name type="scientific">Dendrobium nobile</name>
    <name type="common">Orchid</name>
    <dbReference type="NCBI Taxonomy" id="94219"/>
    <lineage>
        <taxon>Eukaryota</taxon>
        <taxon>Viridiplantae</taxon>
        <taxon>Streptophyta</taxon>
        <taxon>Embryophyta</taxon>
        <taxon>Tracheophyta</taxon>
        <taxon>Spermatophyta</taxon>
        <taxon>Magnoliopsida</taxon>
        <taxon>Liliopsida</taxon>
        <taxon>Asparagales</taxon>
        <taxon>Orchidaceae</taxon>
        <taxon>Epidendroideae</taxon>
        <taxon>Malaxideae</taxon>
        <taxon>Dendrobiinae</taxon>
        <taxon>Dendrobium</taxon>
    </lineage>
</organism>
<accession>A0A8T3BDU0</accession>
<protein>
    <submittedName>
        <fullName evidence="1">Uncharacterized protein</fullName>
    </submittedName>
</protein>
<evidence type="ECO:0000313" key="2">
    <source>
        <dbReference type="Proteomes" id="UP000829196"/>
    </source>
</evidence>
<comment type="caution">
    <text evidence="1">The sequence shown here is derived from an EMBL/GenBank/DDBJ whole genome shotgun (WGS) entry which is preliminary data.</text>
</comment>
<keyword evidence="2" id="KW-1185">Reference proteome</keyword>
<dbReference type="Proteomes" id="UP000829196">
    <property type="component" value="Unassembled WGS sequence"/>
</dbReference>
<evidence type="ECO:0000313" key="1">
    <source>
        <dbReference type="EMBL" id="KAI0510211.1"/>
    </source>
</evidence>
<dbReference type="EMBL" id="JAGYWB010000009">
    <property type="protein sequence ID" value="KAI0510211.1"/>
    <property type="molecule type" value="Genomic_DNA"/>
</dbReference>
<gene>
    <name evidence="1" type="ORF">KFK09_010812</name>
</gene>
<proteinExistence type="predicted"/>
<dbReference type="AlphaFoldDB" id="A0A8T3BDU0"/>
<sequence>MGSHLTLAWGSSSMIRMGKMLLQFFFSSLARFESLQHCLEIASSSLQMRTKKERNCHFFEILMK</sequence>